<protein>
    <submittedName>
        <fullName evidence="2">DUF262 domain-containing protein</fullName>
    </submittedName>
</protein>
<comment type="caution">
    <text evidence="2">The sequence shown here is derived from an EMBL/GenBank/DDBJ whole genome shotgun (WGS) entry which is preliminary data.</text>
</comment>
<feature type="domain" description="GmrSD restriction endonucleases N-terminal" evidence="1">
    <location>
        <begin position="16"/>
        <end position="225"/>
    </location>
</feature>
<organism evidence="2 3">
    <name type="scientific">Pseudomonas emilianonis</name>
    <dbReference type="NCBI Taxonomy" id="2915812"/>
    <lineage>
        <taxon>Bacteria</taxon>
        <taxon>Pseudomonadati</taxon>
        <taxon>Pseudomonadota</taxon>
        <taxon>Gammaproteobacteria</taxon>
        <taxon>Pseudomonadales</taxon>
        <taxon>Pseudomonadaceae</taxon>
        <taxon>Pseudomonas</taxon>
    </lineage>
</organism>
<evidence type="ECO:0000313" key="2">
    <source>
        <dbReference type="EMBL" id="MCK1785046.1"/>
    </source>
</evidence>
<proteinExistence type="predicted"/>
<gene>
    <name evidence="2" type="ORF">L9Z73_12010</name>
</gene>
<name>A0ABT0EH54_9PSED</name>
<reference evidence="2 3" key="1">
    <citation type="submission" date="2022-02" db="EMBL/GenBank/DDBJ databases">
        <title>Comparative genomics of the first Antarctic Pseudomonas spp. capable of biotransforming 2,4,6-Trinitrotoluene.</title>
        <authorList>
            <person name="Cabrera M.A."/>
            <person name="Marquez S.L."/>
            <person name="Perez-Donoso J.M."/>
        </authorList>
    </citation>
    <scope>NUCLEOTIDE SEQUENCE [LARGE SCALE GENOMIC DNA]</scope>
    <source>
        <strain evidence="2 3">TNT11</strain>
    </source>
</reference>
<dbReference type="Proteomes" id="UP001317085">
    <property type="component" value="Unassembled WGS sequence"/>
</dbReference>
<dbReference type="PANTHER" id="PTHR35149:SF1">
    <property type="entry name" value="DUF5655 DOMAIN-CONTAINING PROTEIN"/>
    <property type="match status" value="1"/>
</dbReference>
<accession>A0ABT0EH54</accession>
<keyword evidence="3" id="KW-1185">Reference proteome</keyword>
<dbReference type="Pfam" id="PF03235">
    <property type="entry name" value="GmrSD_N"/>
    <property type="match status" value="1"/>
</dbReference>
<dbReference type="EMBL" id="JAKNRV010000090">
    <property type="protein sequence ID" value="MCK1785046.1"/>
    <property type="molecule type" value="Genomic_DNA"/>
</dbReference>
<dbReference type="RefSeq" id="WP_247400611.1">
    <property type="nucleotide sequence ID" value="NZ_JAKNRV010000090.1"/>
</dbReference>
<dbReference type="PANTHER" id="PTHR35149">
    <property type="entry name" value="SLL5132 PROTEIN"/>
    <property type="match status" value="1"/>
</dbReference>
<evidence type="ECO:0000259" key="1">
    <source>
        <dbReference type="Pfam" id="PF03235"/>
    </source>
</evidence>
<dbReference type="InterPro" id="IPR004919">
    <property type="entry name" value="GmrSD_N"/>
</dbReference>
<sequence length="651" mass="75425">MTTQGFGAQLLTLPSIFSDRFFTIPDYQRGYAWDKKQVDELLKDVDHLMLDGAALRHYTGTLVLSRPKHATDNAFHVVDGQQRLTTLAIFLYLLCESLPIEERAAFTALYIRRGELGNDRAVLRLNSDTRLFFERVVMAEGNLDNSPIKLEAHQRLLGARVSIKKWLEDKVALGIEPQRIREILESRLGFLVFAPEEDAETGIMFEVINNRGKALSELEKVKNYLIYCCVKLSAASLRDTIDQDWSEILRALNIAGKTSAGDESAFLRYCLVVHFKLNKTDSQYGYDELKKRVNLDSCLTEDLPRESVIKKIADFVQFMKTAALWYQRLYGRDHAGLEPEMVVLLDQIRAQARHASIMPLFLAMVIKLQGAGERLHKLLRLLEILNFRVYMARNMTSRNDTGQGDLYWYAAHYYHSALLAALAPEELKVGRIRLETDEDVLEYRLVDFIHWLAADHRFIKSFSLDADSPDDFYKWRGLRYFLMNYEAKLQPRKTIQIDKILLGVSEGKTSDYYSVEHLWATENRNGEGENNRKQDKYQRRRLGNFVLLELRLNIQGNNDDLESKLPRYCEGLGEEPPTELHQVRKMASDTHSLIESFDGRRRTINFYHDLHCELNDHQEQRFITFAQDRWSLKSFIGYTQIQREAAAAQEN</sequence>
<evidence type="ECO:0000313" key="3">
    <source>
        <dbReference type="Proteomes" id="UP001317085"/>
    </source>
</evidence>